<feature type="active site" description="Nucleophile" evidence="1">
    <location>
        <position position="211"/>
    </location>
</feature>
<evidence type="ECO:0000313" key="7">
    <source>
        <dbReference type="Proteomes" id="UP000557566"/>
    </source>
</evidence>
<evidence type="ECO:0000256" key="3">
    <source>
        <dbReference type="PIRSR" id="PIRSR610347-3"/>
    </source>
</evidence>
<feature type="binding site" evidence="2">
    <location>
        <position position="447"/>
    </location>
    <ligand>
        <name>substrate</name>
    </ligand>
</feature>
<dbReference type="Pfam" id="PF06087">
    <property type="entry name" value="Tyr-DNA_phospho"/>
    <property type="match status" value="1"/>
</dbReference>
<dbReference type="PANTHER" id="PTHR12415:SF4">
    <property type="entry name" value="TYROSYL-DNA PHOSPHODIESTERASE DOMAIN-CONTAINING PROTEIN"/>
    <property type="match status" value="1"/>
</dbReference>
<feature type="site" description="Interaction with DNA" evidence="3">
    <location>
        <position position="473"/>
    </location>
</feature>
<dbReference type="Proteomes" id="UP000557566">
    <property type="component" value="Unassembled WGS sequence"/>
</dbReference>
<protein>
    <recommendedName>
        <fullName evidence="5">PLD phosphodiesterase domain-containing protein</fullName>
    </recommendedName>
</protein>
<gene>
    <name evidence="6" type="ORF">G6O67_003629</name>
</gene>
<evidence type="ECO:0000256" key="1">
    <source>
        <dbReference type="PIRSR" id="PIRSR610347-1"/>
    </source>
</evidence>
<dbReference type="GO" id="GO:0003697">
    <property type="term" value="F:single-stranded DNA binding"/>
    <property type="evidence" value="ECO:0007669"/>
    <property type="project" value="TreeGrafter"/>
</dbReference>
<accession>A0A8H4PS28</accession>
<evidence type="ECO:0000313" key="6">
    <source>
        <dbReference type="EMBL" id="KAF4509456.1"/>
    </source>
</evidence>
<keyword evidence="7" id="KW-1185">Reference proteome</keyword>
<feature type="active site" description="Proton donor/acceptor" evidence="1">
    <location>
        <position position="445"/>
    </location>
</feature>
<dbReference type="InterPro" id="IPR010347">
    <property type="entry name" value="Tdp1"/>
</dbReference>
<dbReference type="InterPro" id="IPR001736">
    <property type="entry name" value="PLipase_D/transphosphatidylase"/>
</dbReference>
<dbReference type="PANTHER" id="PTHR12415">
    <property type="entry name" value="TYROSYL-DNA PHOSPHODIESTERASE 1"/>
    <property type="match status" value="1"/>
</dbReference>
<feature type="binding site" evidence="2">
    <location>
        <position position="213"/>
    </location>
    <ligand>
        <name>substrate</name>
    </ligand>
</feature>
<evidence type="ECO:0000259" key="5">
    <source>
        <dbReference type="PROSITE" id="PS50035"/>
    </source>
</evidence>
<dbReference type="Gene3D" id="3.30.870.10">
    <property type="entry name" value="Endonuclease Chain A"/>
    <property type="match status" value="2"/>
</dbReference>
<dbReference type="PROSITE" id="PS50035">
    <property type="entry name" value="PLD"/>
    <property type="match status" value="1"/>
</dbReference>
<dbReference type="CDD" id="cd09122">
    <property type="entry name" value="PLDc_Tdp1_1"/>
    <property type="match status" value="1"/>
</dbReference>
<dbReference type="GO" id="GO:0006281">
    <property type="term" value="P:DNA repair"/>
    <property type="evidence" value="ECO:0007669"/>
    <property type="project" value="InterPro"/>
</dbReference>
<feature type="domain" description="PLD phosphodiesterase" evidence="5">
    <location>
        <begin position="440"/>
        <end position="476"/>
    </location>
</feature>
<reference evidence="6 7" key="1">
    <citation type="journal article" date="2020" name="Genome Biol. Evol.">
        <title>A new high-quality draft genome assembly of the Chinese cordyceps Ophiocordyceps sinensis.</title>
        <authorList>
            <person name="Shu R."/>
            <person name="Zhang J."/>
            <person name="Meng Q."/>
            <person name="Zhang H."/>
            <person name="Zhou G."/>
            <person name="Li M."/>
            <person name="Wu P."/>
            <person name="Zhao Y."/>
            <person name="Chen C."/>
            <person name="Qin Q."/>
        </authorList>
    </citation>
    <scope>NUCLEOTIDE SEQUENCE [LARGE SCALE GENOMIC DNA]</scope>
    <source>
        <strain evidence="6 7">IOZ07</strain>
    </source>
</reference>
<comment type="caution">
    <text evidence="6">The sequence shown here is derived from an EMBL/GenBank/DDBJ whole genome shotgun (WGS) entry which is preliminary data.</text>
</comment>
<feature type="region of interest" description="Disordered" evidence="4">
    <location>
        <begin position="27"/>
        <end position="115"/>
    </location>
</feature>
<feature type="compositionally biased region" description="Basic and acidic residues" evidence="4">
    <location>
        <begin position="63"/>
        <end position="74"/>
    </location>
</feature>
<organism evidence="6 7">
    <name type="scientific">Ophiocordyceps sinensis</name>
    <dbReference type="NCBI Taxonomy" id="72228"/>
    <lineage>
        <taxon>Eukaryota</taxon>
        <taxon>Fungi</taxon>
        <taxon>Dikarya</taxon>
        <taxon>Ascomycota</taxon>
        <taxon>Pezizomycotina</taxon>
        <taxon>Sordariomycetes</taxon>
        <taxon>Hypocreomycetidae</taxon>
        <taxon>Hypocreales</taxon>
        <taxon>Ophiocordycipitaceae</taxon>
        <taxon>Ophiocordyceps</taxon>
    </lineage>
</organism>
<evidence type="ECO:0000256" key="2">
    <source>
        <dbReference type="PIRSR" id="PIRSR610347-2"/>
    </source>
</evidence>
<dbReference type="GO" id="GO:0017005">
    <property type="term" value="F:3'-tyrosyl-DNA phosphodiesterase activity"/>
    <property type="evidence" value="ECO:0007669"/>
    <property type="project" value="TreeGrafter"/>
</dbReference>
<dbReference type="SUPFAM" id="SSF56024">
    <property type="entry name" value="Phospholipase D/nuclease"/>
    <property type="match status" value="2"/>
</dbReference>
<dbReference type="GO" id="GO:0003690">
    <property type="term" value="F:double-stranded DNA binding"/>
    <property type="evidence" value="ECO:0007669"/>
    <property type="project" value="TreeGrafter"/>
</dbReference>
<dbReference type="EMBL" id="JAAVMX010000004">
    <property type="protein sequence ID" value="KAF4509456.1"/>
    <property type="molecule type" value="Genomic_DNA"/>
</dbReference>
<dbReference type="OrthoDB" id="47785at2759"/>
<dbReference type="GO" id="GO:0005634">
    <property type="term" value="C:nucleus"/>
    <property type="evidence" value="ECO:0007669"/>
    <property type="project" value="InterPro"/>
</dbReference>
<sequence>MAEPNPAATDLASDADDDEALRVAIAMSLQDQPSPATRASATNKSPAPQRPPQSETSFSLLSLDRRGMEEERLARMARKRARSPSDDDVVEVPPPRKKSMPAPRRLDETCTDSTLPYPNGTVKRTWVRGYPRTGDDIKIEEVLQKDKLLLAILSSYQWNDEWILSKVDVAKTKLLLAAFASDDRQKEEMRANVPPQIRFCFPQMHGPGSMHSKLQVLKFAHYLRVVVPTGNLVPYDWGETGVMENMVFLIDLPRLDKAQDHKPTSFSLELQYFLRAMGVDGKMVDSLSGYDFSKTASLGFVHTRPGGHMDESLKRTGYCGLGATVAALGLANTGPIKVDVACASLGSIKCDFLEAMYGACQGDDGMKEYNERPSRKPLDKHSGPSQLLKDRFRIYFPTKQTVCDSRGGEAAAGTICVQARWWRSPEFPTELVRDCVNTREGLLMHSKVVFVRHAERSSQSTKGWAYVGSANLSESAWGRLVKDRKSGQAKMSCRNWECGVVVPVCKNSNQDDDAGGPLGIFQGTIPVPMQVPGRAYRSDEEPWFYAGA</sequence>
<proteinExistence type="predicted"/>
<dbReference type="AlphaFoldDB" id="A0A8H4PS28"/>
<evidence type="ECO:0000256" key="4">
    <source>
        <dbReference type="SAM" id="MobiDB-lite"/>
    </source>
</evidence>
<feature type="compositionally biased region" description="Polar residues" evidence="4">
    <location>
        <begin position="29"/>
        <end position="60"/>
    </location>
</feature>
<name>A0A8H4PS28_9HYPO</name>